<evidence type="ECO:0000313" key="1">
    <source>
        <dbReference type="EMBL" id="KYD08399.1"/>
    </source>
</evidence>
<evidence type="ECO:0000313" key="2">
    <source>
        <dbReference type="Proteomes" id="UP000075683"/>
    </source>
</evidence>
<reference evidence="1 2" key="1">
    <citation type="submission" date="2016-01" db="EMBL/GenBank/DDBJ databases">
        <title>Draft Genome Sequences of Seven Thermophilic Sporeformers Isolated from Foods.</title>
        <authorList>
            <person name="Berendsen E.M."/>
            <person name="Wells-Bennik M.H."/>
            <person name="Krawcyk A.O."/>
            <person name="De Jong A."/>
            <person name="Holsappel S."/>
            <person name="Eijlander R.T."/>
            <person name="Kuipers O.P."/>
        </authorList>
    </citation>
    <scope>NUCLEOTIDE SEQUENCE [LARGE SCALE GENOMIC DNA]</scope>
    <source>
        <strain evidence="1 2">B4135</strain>
    </source>
</reference>
<gene>
    <name evidence="1" type="ORF">B4135_4116</name>
</gene>
<dbReference type="Proteomes" id="UP000075683">
    <property type="component" value="Unassembled WGS sequence"/>
</dbReference>
<comment type="caution">
    <text evidence="1">The sequence shown here is derived from an EMBL/GenBank/DDBJ whole genome shotgun (WGS) entry which is preliminary data.</text>
</comment>
<name>A0A150L8Q1_9BACI</name>
<protein>
    <submittedName>
        <fullName evidence="1">Uncharacterized protein</fullName>
    </submittedName>
</protein>
<sequence length="49" mass="5277">MQDQSGNFSRRGGLLLPGTGAALTDITAAGKNLDNTYLCKIPLVRRWVS</sequence>
<proteinExistence type="predicted"/>
<dbReference type="AlphaFoldDB" id="A0A150L8Q1"/>
<dbReference type="EMBL" id="LQYT01000140">
    <property type="protein sequence ID" value="KYD08399.1"/>
    <property type="molecule type" value="Genomic_DNA"/>
</dbReference>
<accession>A0A150L8Q1</accession>
<organism evidence="1 2">
    <name type="scientific">Caldibacillus debilis</name>
    <dbReference type="NCBI Taxonomy" id="301148"/>
    <lineage>
        <taxon>Bacteria</taxon>
        <taxon>Bacillati</taxon>
        <taxon>Bacillota</taxon>
        <taxon>Bacilli</taxon>
        <taxon>Bacillales</taxon>
        <taxon>Bacillaceae</taxon>
        <taxon>Caldibacillus</taxon>
    </lineage>
</organism>